<organism evidence="2 3">
    <name type="scientific">Colletotrichum orbiculare (strain 104-T / ATCC 96160 / CBS 514.97 / LARS 414 / MAFF 240422)</name>
    <name type="common">Cucumber anthracnose fungus</name>
    <name type="synonym">Colletotrichum lagenarium</name>
    <dbReference type="NCBI Taxonomy" id="1213857"/>
    <lineage>
        <taxon>Eukaryota</taxon>
        <taxon>Fungi</taxon>
        <taxon>Dikarya</taxon>
        <taxon>Ascomycota</taxon>
        <taxon>Pezizomycotina</taxon>
        <taxon>Sordariomycetes</taxon>
        <taxon>Hypocreomycetidae</taxon>
        <taxon>Glomerellales</taxon>
        <taxon>Glomerellaceae</taxon>
        <taxon>Colletotrichum</taxon>
        <taxon>Colletotrichum orbiculare species complex</taxon>
    </lineage>
</organism>
<accession>A0A484FK13</accession>
<keyword evidence="1" id="KW-0732">Signal</keyword>
<evidence type="ECO:0000313" key="3">
    <source>
        <dbReference type="Proteomes" id="UP000014480"/>
    </source>
</evidence>
<dbReference type="OrthoDB" id="4807140at2759"/>
<feature type="chain" id="PRO_5019821216" evidence="1">
    <location>
        <begin position="22"/>
        <end position="88"/>
    </location>
</feature>
<gene>
    <name evidence="2" type="ORF">Cob_v008319</name>
</gene>
<reference evidence="3" key="1">
    <citation type="journal article" date="2013" name="New Phytol.">
        <title>Comparative genomic and transcriptomic analyses reveal the hemibiotrophic stage shift of Colletotrichum fungi.</title>
        <authorList>
            <person name="Gan P."/>
            <person name="Ikeda K."/>
            <person name="Irieda H."/>
            <person name="Narusaka M."/>
            <person name="O'Connell R.J."/>
            <person name="Narusaka Y."/>
            <person name="Takano Y."/>
            <person name="Kubo Y."/>
            <person name="Shirasu K."/>
        </authorList>
    </citation>
    <scope>NUCLEOTIDE SEQUENCE [LARGE SCALE GENOMIC DNA]</scope>
    <source>
        <strain evidence="3">104-T / ATCC 96160 / CBS 514.97 / LARS 414 / MAFF 240422</strain>
    </source>
</reference>
<dbReference type="AlphaFoldDB" id="A0A484FK13"/>
<sequence length="88" mass="8936">MLLKSAVAIAALSQLVLPASAAFIFCAGAPIDGSCPADKGTKTKCQDLCANCKPNCFGGAVQDLGATCCTQADGTVNIFCFRTGKNNC</sequence>
<dbReference type="Proteomes" id="UP000014480">
    <property type="component" value="Unassembled WGS sequence"/>
</dbReference>
<reference evidence="3" key="2">
    <citation type="journal article" date="2019" name="Mol. Plant Microbe Interact.">
        <title>Genome sequence resources for four phytopathogenic fungi from the Colletotrichum orbiculare species complex.</title>
        <authorList>
            <person name="Gan P."/>
            <person name="Tsushima A."/>
            <person name="Narusaka M."/>
            <person name="Narusaka Y."/>
            <person name="Takano Y."/>
            <person name="Kubo Y."/>
            <person name="Shirasu K."/>
        </authorList>
    </citation>
    <scope>GENOME REANNOTATION</scope>
    <source>
        <strain evidence="3">104-T / ATCC 96160 / CBS 514.97 / LARS 414 / MAFF 240422</strain>
    </source>
</reference>
<evidence type="ECO:0000256" key="1">
    <source>
        <dbReference type="SAM" id="SignalP"/>
    </source>
</evidence>
<name>A0A484FK13_COLOR</name>
<evidence type="ECO:0000313" key="2">
    <source>
        <dbReference type="EMBL" id="TDZ18799.1"/>
    </source>
</evidence>
<comment type="caution">
    <text evidence="2">The sequence shown here is derived from an EMBL/GenBank/DDBJ whole genome shotgun (WGS) entry which is preliminary data.</text>
</comment>
<dbReference type="EMBL" id="AMCV02000022">
    <property type="protein sequence ID" value="TDZ18799.1"/>
    <property type="molecule type" value="Genomic_DNA"/>
</dbReference>
<proteinExistence type="predicted"/>
<protein>
    <submittedName>
        <fullName evidence="2">Uncharacterized protein</fullName>
    </submittedName>
</protein>
<keyword evidence="3" id="KW-1185">Reference proteome</keyword>
<feature type="signal peptide" evidence="1">
    <location>
        <begin position="1"/>
        <end position="21"/>
    </location>
</feature>